<evidence type="ECO:0000259" key="9">
    <source>
        <dbReference type="Pfam" id="PF26283"/>
    </source>
</evidence>
<feature type="compositionally biased region" description="Polar residues" evidence="3">
    <location>
        <begin position="221"/>
        <end position="260"/>
    </location>
</feature>
<evidence type="ECO:0000259" key="7">
    <source>
        <dbReference type="Pfam" id="PF26254"/>
    </source>
</evidence>
<dbReference type="Pfam" id="PF26280">
    <property type="entry name" value="Ig_TRAPPC9-Trs120_2nd"/>
    <property type="match status" value="1"/>
</dbReference>
<evidence type="ECO:0000259" key="6">
    <source>
        <dbReference type="Pfam" id="PF26251"/>
    </source>
</evidence>
<dbReference type="PANTHER" id="PTHR21512">
    <property type="entry name" value="TRAFFICKING PROTEIN PARTICLE COMPLEX SUBUNIT 9"/>
    <property type="match status" value="1"/>
</dbReference>
<proteinExistence type="predicted"/>
<evidence type="ECO:0000313" key="11">
    <source>
        <dbReference type="Proteomes" id="UP000054270"/>
    </source>
</evidence>
<dbReference type="EMBL" id="KN817525">
    <property type="protein sequence ID" value="KJA27193.1"/>
    <property type="molecule type" value="Genomic_DNA"/>
</dbReference>
<dbReference type="Pfam" id="PF26283">
    <property type="entry name" value="Ig_TRAPPC9-Trs120_4th"/>
    <property type="match status" value="1"/>
</dbReference>
<feature type="domain" description="Trs120/TRAPPC9 N-terminal" evidence="5">
    <location>
        <begin position="6"/>
        <end position="339"/>
    </location>
</feature>
<protein>
    <recommendedName>
        <fullName evidence="12">Trafficking protein particle complex subunit 11 domain-containing protein</fullName>
    </recommendedName>
</protein>
<evidence type="ECO:0000259" key="5">
    <source>
        <dbReference type="Pfam" id="PF08626"/>
    </source>
</evidence>
<dbReference type="GO" id="GO:0005802">
    <property type="term" value="C:trans-Golgi network"/>
    <property type="evidence" value="ECO:0007669"/>
    <property type="project" value="TreeGrafter"/>
</dbReference>
<dbReference type="InterPro" id="IPR058563">
    <property type="entry name" value="Trs120_TRAPPC9_N"/>
</dbReference>
<dbReference type="STRING" id="945553.A0A0D2MT65"/>
<organism evidence="10 11">
    <name type="scientific">Hypholoma sublateritium (strain FD-334 SS-4)</name>
    <dbReference type="NCBI Taxonomy" id="945553"/>
    <lineage>
        <taxon>Eukaryota</taxon>
        <taxon>Fungi</taxon>
        <taxon>Dikarya</taxon>
        <taxon>Basidiomycota</taxon>
        <taxon>Agaricomycotina</taxon>
        <taxon>Agaricomycetes</taxon>
        <taxon>Agaricomycetidae</taxon>
        <taxon>Agaricales</taxon>
        <taxon>Agaricineae</taxon>
        <taxon>Strophariaceae</taxon>
        <taxon>Hypholoma</taxon>
    </lineage>
</organism>
<evidence type="ECO:0000256" key="1">
    <source>
        <dbReference type="ARBA" id="ARBA00004555"/>
    </source>
</evidence>
<evidence type="ECO:0000313" key="10">
    <source>
        <dbReference type="EMBL" id="KJA27193.1"/>
    </source>
</evidence>
<evidence type="ECO:0000256" key="4">
    <source>
        <dbReference type="SAM" id="SignalP"/>
    </source>
</evidence>
<feature type="signal peptide" evidence="4">
    <location>
        <begin position="1"/>
        <end position="27"/>
    </location>
</feature>
<keyword evidence="2" id="KW-0333">Golgi apparatus</keyword>
<dbReference type="OrthoDB" id="27962at2759"/>
<accession>A0A0D2MT65</accession>
<evidence type="ECO:0000256" key="2">
    <source>
        <dbReference type="ARBA" id="ARBA00023034"/>
    </source>
</evidence>
<evidence type="ECO:0000259" key="8">
    <source>
        <dbReference type="Pfam" id="PF26282"/>
    </source>
</evidence>
<keyword evidence="11" id="KW-1185">Reference proteome</keyword>
<feature type="chain" id="PRO_5002259081" description="Trafficking protein particle complex subunit 11 domain-containing protein" evidence="4">
    <location>
        <begin position="28"/>
        <end position="1329"/>
    </location>
</feature>
<dbReference type="Proteomes" id="UP000054270">
    <property type="component" value="Unassembled WGS sequence"/>
</dbReference>
<dbReference type="InterPro" id="IPR058568">
    <property type="entry name" value="Ig_TRAPPC9_Trs120_4th"/>
</dbReference>
<reference evidence="11" key="1">
    <citation type="submission" date="2014-04" db="EMBL/GenBank/DDBJ databases">
        <title>Evolutionary Origins and Diversification of the Mycorrhizal Mutualists.</title>
        <authorList>
            <consortium name="DOE Joint Genome Institute"/>
            <consortium name="Mycorrhizal Genomics Consortium"/>
            <person name="Kohler A."/>
            <person name="Kuo A."/>
            <person name="Nagy L.G."/>
            <person name="Floudas D."/>
            <person name="Copeland A."/>
            <person name="Barry K.W."/>
            <person name="Cichocki N."/>
            <person name="Veneault-Fourrey C."/>
            <person name="LaButti K."/>
            <person name="Lindquist E.A."/>
            <person name="Lipzen A."/>
            <person name="Lundell T."/>
            <person name="Morin E."/>
            <person name="Murat C."/>
            <person name="Riley R."/>
            <person name="Ohm R."/>
            <person name="Sun H."/>
            <person name="Tunlid A."/>
            <person name="Henrissat B."/>
            <person name="Grigoriev I.V."/>
            <person name="Hibbett D.S."/>
            <person name="Martin F."/>
        </authorList>
    </citation>
    <scope>NUCLEOTIDE SEQUENCE [LARGE SCALE GENOMIC DNA]</scope>
    <source>
        <strain evidence="11">FD-334 SS-4</strain>
    </source>
</reference>
<dbReference type="Pfam" id="PF08626">
    <property type="entry name" value="TRAPPC9-Trs120"/>
    <property type="match status" value="1"/>
</dbReference>
<feature type="domain" description="Trs120/TRAPPC9 TPR region" evidence="6">
    <location>
        <begin position="361"/>
        <end position="671"/>
    </location>
</feature>
<dbReference type="InterPro" id="IPR058564">
    <property type="entry name" value="TPR_TRAPPC9_Trs120"/>
</dbReference>
<gene>
    <name evidence="10" type="ORF">HYPSUDRAFT_131753</name>
</gene>
<feature type="region of interest" description="Disordered" evidence="3">
    <location>
        <begin position="215"/>
        <end position="260"/>
    </location>
</feature>
<dbReference type="OMA" id="EGFWYRE"/>
<dbReference type="Pfam" id="PF26254">
    <property type="entry name" value="Ig_TRAPPC9-Trs120_1st"/>
    <property type="match status" value="1"/>
</dbReference>
<feature type="domain" description="Trs120/TRAPPC9 fourth Ig-like" evidence="9">
    <location>
        <begin position="1207"/>
        <end position="1316"/>
    </location>
</feature>
<dbReference type="Pfam" id="PF26251">
    <property type="entry name" value="TPR_TRAPPC9-Trs120"/>
    <property type="match status" value="1"/>
</dbReference>
<name>A0A0D2MT65_HYPSF</name>
<dbReference type="PANTHER" id="PTHR21512:SF5">
    <property type="entry name" value="TRAFFICKING PROTEIN PARTICLE COMPLEX SUBUNIT 9"/>
    <property type="match status" value="1"/>
</dbReference>
<comment type="subcellular location">
    <subcellularLocation>
        <location evidence="1">Golgi apparatus</location>
    </subcellularLocation>
</comment>
<evidence type="ECO:0000256" key="3">
    <source>
        <dbReference type="SAM" id="MobiDB-lite"/>
    </source>
</evidence>
<dbReference type="Pfam" id="PF26282">
    <property type="entry name" value="Ig_TRAPPC9-Trs120_3rd"/>
    <property type="match status" value="1"/>
</dbReference>
<dbReference type="InterPro" id="IPR058567">
    <property type="entry name" value="Ig_TRAPPC9_Trs120_3rd"/>
</dbReference>
<feature type="domain" description="Trs120/TRAPPC9 first Ig-like" evidence="7">
    <location>
        <begin position="686"/>
        <end position="883"/>
    </location>
</feature>
<sequence length="1329" mass="147281">MDTHAFASLAHVRILLVPVGLIPQASFDCYAEEIRSYETLKLAEIPSETKDGRAARFLPNPLSKGNIHLSFPTHPPPRSHASLSLLQPSHFPLAVIGVATCSTFDTLKSTYMQFDTALGDIFPPGGIYPLVRNCWVFEEAEGTANFTNQDELPGLVVVPRIKNRKLHVGTLLGDLSSEILTEFGTLVQALENPLANEYLNAALLPTLPPLSELPSPLSSLARNDTASTSFSSPQDNPKTSFTLSAAPTVKRNSTLPPNVRQNSLGVQAQKKRMSTIGTSSSHGRLYKMLGDFFLLAGRIEDAMVWYNEAVQLFRTTQDPLWYACTLEGMATATVLEAWAVGQGLNNSASTVKEPWSDVSDKLQQAIHLYSRMPAPDGEQVHSLVTLLFCECVLRQTRLLFSVWSSKGWGPLAFTTMLQPGPKPYIPPTLTSEDKDNWLNLERLSSITGISRSSISTILAQLHGPWLLHLDQRERISVLEATASFYACLGYHRKEAYILREVLGCILDLIVCGREEDGFSNPSGVPPTSGLGIQNAGQGPSWGALGIRISESAAGNEGVLTLLKHICKVLGINLELVGLVKDQQTDTQKNRLTLDDYDEDTIQELREPCGWPELQVGVVREAVAVAEALPDFPTVAQFALSSLKALQGVLSPGDQYHLYSTAQRALATARRRGDSRVIEYWSGRPIISISIAPTPAIRIPVEKPRSIQHSTTDLKPLVKGITDPFLYNPRKAIGKGKTIVVRNEALEFVITLQNPYIFDLELQELSLSTSGVEFESKPLHVVIPANTLHQVVISGRPLESGILTVRGCVVRAPGGQAREYILPLYTVEEEERLSRKRRTIAAEVGRSKYTGIDRYSWNLPPKRTSSSEASAGSSFKFMDCKVVPDQPLLRIRRSSVTHGALMLYDGERSTIRLTFENVSTIRVDFIHLAFEDSTIEPAQKALSDGNLSVFDTYETEYSLIHNPVFSWDQDEAKSIEPNQNLTVTLQCFGKVGCTNGTIHISYAHAEDPNLKDSDVFYVRQVSYPLMVTVYHMLECSGMDILQFPIYPQLRTPGLSNSRTDKFNILQTDYDVGWCLFSIEVRNTYGSPFDVTLVRNQDDKPAASSTSTIPPGSVSRLVIPIKKILLSEEALAKPIPTLSDRQFVLTQSNLSQIDQRTQRELFWYREELLKVVCGRWHENGGTRSGELSFRDQRLTLHMLEAFRLEIAHVSLSIDSDSRSQADLTGSRLRYYPKANDFVQLRAEVTNLMPYPVVFTIDYEANPSENLVYEGVLTDLPVGELQSGETREIVTSLCFLACGRFEILAKARSLGTLEAESRVARTHVIAIVKGDT</sequence>
<keyword evidence="4" id="KW-0732">Signal</keyword>
<dbReference type="InterPro" id="IPR058565">
    <property type="entry name" value="Ig_TRAPPC9_Trs120_1st"/>
</dbReference>
<dbReference type="InterPro" id="IPR013935">
    <property type="entry name" value="Trs120_TRAPPC9"/>
</dbReference>
<evidence type="ECO:0008006" key="12">
    <source>
        <dbReference type="Google" id="ProtNLM"/>
    </source>
</evidence>
<feature type="domain" description="Trs120/TRAPPC9 third Ig-like" evidence="8">
    <location>
        <begin position="1065"/>
        <end position="1200"/>
    </location>
</feature>